<sequence>MAAIGCHREIGNKGVFGFSRPVRHICAV</sequence>
<evidence type="ECO:0000313" key="1">
    <source>
        <dbReference type="EMBL" id="SVC90314.1"/>
    </source>
</evidence>
<feature type="non-terminal residue" evidence="1">
    <location>
        <position position="28"/>
    </location>
</feature>
<proteinExistence type="predicted"/>
<dbReference type="EMBL" id="UINC01117702">
    <property type="protein sequence ID" value="SVC90314.1"/>
    <property type="molecule type" value="Genomic_DNA"/>
</dbReference>
<gene>
    <name evidence="1" type="ORF">METZ01_LOCUS343168</name>
</gene>
<dbReference type="AlphaFoldDB" id="A0A382QXU2"/>
<accession>A0A382QXU2</accession>
<name>A0A382QXU2_9ZZZZ</name>
<organism evidence="1">
    <name type="scientific">marine metagenome</name>
    <dbReference type="NCBI Taxonomy" id="408172"/>
    <lineage>
        <taxon>unclassified sequences</taxon>
        <taxon>metagenomes</taxon>
        <taxon>ecological metagenomes</taxon>
    </lineage>
</organism>
<protein>
    <submittedName>
        <fullName evidence="1">Uncharacterized protein</fullName>
    </submittedName>
</protein>
<reference evidence="1" key="1">
    <citation type="submission" date="2018-05" db="EMBL/GenBank/DDBJ databases">
        <authorList>
            <person name="Lanie J.A."/>
            <person name="Ng W.-L."/>
            <person name="Kazmierczak K.M."/>
            <person name="Andrzejewski T.M."/>
            <person name="Davidsen T.M."/>
            <person name="Wayne K.J."/>
            <person name="Tettelin H."/>
            <person name="Glass J.I."/>
            <person name="Rusch D."/>
            <person name="Podicherti R."/>
            <person name="Tsui H.-C.T."/>
            <person name="Winkler M.E."/>
        </authorList>
    </citation>
    <scope>NUCLEOTIDE SEQUENCE</scope>
</reference>